<proteinExistence type="predicted"/>
<sequence length="90" mass="10527">MNKKAIIDYLSRNIEYTEEHKRLIEAIEEAREEMERASQYFEMVSSPMLVDHAIHMEDAAKAKFIYLLSKARAAGVKIDTNIILTEINYY</sequence>
<evidence type="ECO:0000313" key="2">
    <source>
        <dbReference type="EMBL" id="MFL0248336.1"/>
    </source>
</evidence>
<organism evidence="2 3">
    <name type="scientific">Candidatus Clostridium stratigraminis</name>
    <dbReference type="NCBI Taxonomy" id="3381661"/>
    <lineage>
        <taxon>Bacteria</taxon>
        <taxon>Bacillati</taxon>
        <taxon>Bacillota</taxon>
        <taxon>Clostridia</taxon>
        <taxon>Eubacteriales</taxon>
        <taxon>Clostridiaceae</taxon>
        <taxon>Clostridium</taxon>
    </lineage>
</organism>
<dbReference type="InterPro" id="IPR019644">
    <property type="entry name" value="DUF2508"/>
</dbReference>
<accession>A0ABW8T8A6</accession>
<gene>
    <name evidence="2" type="ORF">ACJDUG_15365</name>
</gene>
<dbReference type="EMBL" id="JBJHZZ010000016">
    <property type="protein sequence ID" value="MFL0248336.1"/>
    <property type="molecule type" value="Genomic_DNA"/>
</dbReference>
<evidence type="ECO:0000256" key="1">
    <source>
        <dbReference type="SAM" id="Coils"/>
    </source>
</evidence>
<reference evidence="2 3" key="1">
    <citation type="submission" date="2024-11" db="EMBL/GenBank/DDBJ databases">
        <authorList>
            <person name="Heng Y.C."/>
            <person name="Lim A.C.H."/>
            <person name="Lee J.K.Y."/>
            <person name="Kittelmann S."/>
        </authorList>
    </citation>
    <scope>NUCLEOTIDE SEQUENCE [LARGE SCALE GENOMIC DNA]</scope>
    <source>
        <strain evidence="2 3">WILCCON 0185</strain>
    </source>
</reference>
<name>A0ABW8T8A6_9CLOT</name>
<dbReference type="Proteomes" id="UP001623591">
    <property type="component" value="Unassembled WGS sequence"/>
</dbReference>
<protein>
    <submittedName>
        <fullName evidence="2">DUF2508 family protein</fullName>
    </submittedName>
</protein>
<evidence type="ECO:0000313" key="3">
    <source>
        <dbReference type="Proteomes" id="UP001623591"/>
    </source>
</evidence>
<keyword evidence="1" id="KW-0175">Coiled coil</keyword>
<comment type="caution">
    <text evidence="2">The sequence shown here is derived from an EMBL/GenBank/DDBJ whole genome shotgun (WGS) entry which is preliminary data.</text>
</comment>
<keyword evidence="3" id="KW-1185">Reference proteome</keyword>
<dbReference type="RefSeq" id="WP_406770765.1">
    <property type="nucleotide sequence ID" value="NZ_JBJHZZ010000016.1"/>
</dbReference>
<feature type="coiled-coil region" evidence="1">
    <location>
        <begin position="13"/>
        <end position="40"/>
    </location>
</feature>
<dbReference type="Pfam" id="PF10704">
    <property type="entry name" value="DUF2508"/>
    <property type="match status" value="1"/>
</dbReference>